<evidence type="ECO:0000259" key="8">
    <source>
        <dbReference type="Pfam" id="PF02771"/>
    </source>
</evidence>
<dbReference type="InterPro" id="IPR009075">
    <property type="entry name" value="AcylCo_DH/oxidase_C"/>
</dbReference>
<keyword evidence="3 5" id="KW-0285">Flavoprotein</keyword>
<dbReference type="InterPro" id="IPR013786">
    <property type="entry name" value="AcylCoA_DH/ox_N"/>
</dbReference>
<keyword evidence="5" id="KW-0560">Oxidoreductase</keyword>
<evidence type="ECO:0000256" key="5">
    <source>
        <dbReference type="RuleBase" id="RU362125"/>
    </source>
</evidence>
<dbReference type="EMBL" id="JASNQZ010000015">
    <property type="protein sequence ID" value="KAL0946356.1"/>
    <property type="molecule type" value="Genomic_DNA"/>
</dbReference>
<dbReference type="InterPro" id="IPR009100">
    <property type="entry name" value="AcylCoA_DH/oxidase_NM_dom_sf"/>
</dbReference>
<sequence length="404" mass="44112">MFTPKNVHPYARKVLTRHLEARRRQLALPRHLTSGPAGASASDYEGMGLDGLTESQVQVRKAISAICRKFPDEYWAQKDIEGTYPNDLHRELANGGWIGICMPEAYGGSNLGISEAAVMLQTIAESGAGIAGAQTIHANVYAMQPVWTFATEEQRFRWLPPIIAGKQRACFAVTEPNTGLDTLRLQTNAVRQGDKYVVNGGKIWISSAQVAQKMVLLARTTPLSALEKPSEGLSLFFADIKEEDGVTPRKGIELRQISKMGGRAVDANQVFFDNFEVSAADRIGEEGKGFKQILHGMNAERCLLAGEALGLGHAALRRATRYASERIVFNRPIGQNQAIQHPLAQSWVDLEAAKLLTYNAARAYDDHVEGKGSAHTDLGARCNAAKYFAAEAAFKACERAVMSI</sequence>
<evidence type="ECO:0000259" key="6">
    <source>
        <dbReference type="Pfam" id="PF00441"/>
    </source>
</evidence>
<dbReference type="PANTHER" id="PTHR43884">
    <property type="entry name" value="ACYL-COA DEHYDROGENASE"/>
    <property type="match status" value="1"/>
</dbReference>
<evidence type="ECO:0000256" key="2">
    <source>
        <dbReference type="ARBA" id="ARBA00009347"/>
    </source>
</evidence>
<dbReference type="SUPFAM" id="SSF47203">
    <property type="entry name" value="Acyl-CoA dehydrogenase C-terminal domain-like"/>
    <property type="match status" value="1"/>
</dbReference>
<evidence type="ECO:0000313" key="10">
    <source>
        <dbReference type="Proteomes" id="UP001556367"/>
    </source>
</evidence>
<reference evidence="10" key="1">
    <citation type="submission" date="2024-06" db="EMBL/GenBank/DDBJ databases">
        <title>Multi-omics analyses provide insights into the biosynthesis of the anticancer antibiotic pleurotin in Hohenbuehelia grisea.</title>
        <authorList>
            <person name="Weaver J.A."/>
            <person name="Alberti F."/>
        </authorList>
    </citation>
    <scope>NUCLEOTIDE SEQUENCE [LARGE SCALE GENOMIC DNA]</scope>
    <source>
        <strain evidence="10">T-177</strain>
    </source>
</reference>
<dbReference type="InterPro" id="IPR046373">
    <property type="entry name" value="Acyl-CoA_Oxase/DH_mid-dom_sf"/>
</dbReference>
<dbReference type="Gene3D" id="1.10.540.10">
    <property type="entry name" value="Acyl-CoA dehydrogenase/oxidase, N-terminal domain"/>
    <property type="match status" value="1"/>
</dbReference>
<gene>
    <name evidence="9" type="ORF">HGRIS_012589</name>
</gene>
<comment type="caution">
    <text evidence="9">The sequence shown here is derived from an EMBL/GenBank/DDBJ whole genome shotgun (WGS) entry which is preliminary data.</text>
</comment>
<dbReference type="Gene3D" id="1.20.140.10">
    <property type="entry name" value="Butyryl-CoA Dehydrogenase, subunit A, domain 3"/>
    <property type="match status" value="1"/>
</dbReference>
<feature type="domain" description="Acyl-CoA oxidase/dehydrogenase middle" evidence="7">
    <location>
        <begin position="170"/>
        <end position="274"/>
    </location>
</feature>
<evidence type="ECO:0008006" key="11">
    <source>
        <dbReference type="Google" id="ProtNLM"/>
    </source>
</evidence>
<name>A0ABR3ISS1_9AGAR</name>
<keyword evidence="4 5" id="KW-0274">FAD</keyword>
<dbReference type="InterPro" id="IPR006091">
    <property type="entry name" value="Acyl-CoA_Oxase/DH_mid-dom"/>
</dbReference>
<proteinExistence type="inferred from homology"/>
<dbReference type="PANTHER" id="PTHR43884:SF12">
    <property type="entry name" value="ISOVALERYL-COA DEHYDROGENASE, MITOCHONDRIAL-RELATED"/>
    <property type="match status" value="1"/>
</dbReference>
<dbReference type="Pfam" id="PF02770">
    <property type="entry name" value="Acyl-CoA_dh_M"/>
    <property type="match status" value="1"/>
</dbReference>
<dbReference type="Pfam" id="PF02771">
    <property type="entry name" value="Acyl-CoA_dh_N"/>
    <property type="match status" value="1"/>
</dbReference>
<dbReference type="Gene3D" id="2.40.110.10">
    <property type="entry name" value="Butyryl-CoA Dehydrogenase, subunit A, domain 2"/>
    <property type="match status" value="1"/>
</dbReference>
<dbReference type="Pfam" id="PF00441">
    <property type="entry name" value="Acyl-CoA_dh_1"/>
    <property type="match status" value="1"/>
</dbReference>
<dbReference type="InterPro" id="IPR036250">
    <property type="entry name" value="AcylCo_DH-like_C"/>
</dbReference>
<keyword evidence="10" id="KW-1185">Reference proteome</keyword>
<accession>A0ABR3ISS1</accession>
<feature type="domain" description="Acyl-CoA dehydrogenase/oxidase N-terminal" evidence="8">
    <location>
        <begin position="53"/>
        <end position="166"/>
    </location>
</feature>
<dbReference type="Proteomes" id="UP001556367">
    <property type="component" value="Unassembled WGS sequence"/>
</dbReference>
<dbReference type="SUPFAM" id="SSF56645">
    <property type="entry name" value="Acyl-CoA dehydrogenase NM domain-like"/>
    <property type="match status" value="1"/>
</dbReference>
<evidence type="ECO:0000256" key="3">
    <source>
        <dbReference type="ARBA" id="ARBA00022630"/>
    </source>
</evidence>
<evidence type="ECO:0000256" key="4">
    <source>
        <dbReference type="ARBA" id="ARBA00022827"/>
    </source>
</evidence>
<comment type="similarity">
    <text evidence="2 5">Belongs to the acyl-CoA dehydrogenase family.</text>
</comment>
<organism evidence="9 10">
    <name type="scientific">Hohenbuehelia grisea</name>
    <dbReference type="NCBI Taxonomy" id="104357"/>
    <lineage>
        <taxon>Eukaryota</taxon>
        <taxon>Fungi</taxon>
        <taxon>Dikarya</taxon>
        <taxon>Basidiomycota</taxon>
        <taxon>Agaricomycotina</taxon>
        <taxon>Agaricomycetes</taxon>
        <taxon>Agaricomycetidae</taxon>
        <taxon>Agaricales</taxon>
        <taxon>Pleurotineae</taxon>
        <taxon>Pleurotaceae</taxon>
        <taxon>Hohenbuehelia</taxon>
    </lineage>
</organism>
<dbReference type="InterPro" id="IPR037069">
    <property type="entry name" value="AcylCoA_DH/ox_N_sf"/>
</dbReference>
<feature type="domain" description="Acyl-CoA dehydrogenase/oxidase C-terminal" evidence="6">
    <location>
        <begin position="287"/>
        <end position="401"/>
    </location>
</feature>
<comment type="cofactor">
    <cofactor evidence="1 5">
        <name>FAD</name>
        <dbReference type="ChEBI" id="CHEBI:57692"/>
    </cofactor>
</comment>
<protein>
    <recommendedName>
        <fullName evidence="11">Acyl-CoA dehydrogenase</fullName>
    </recommendedName>
</protein>
<evidence type="ECO:0000259" key="7">
    <source>
        <dbReference type="Pfam" id="PF02770"/>
    </source>
</evidence>
<dbReference type="PIRSF" id="PIRSF016578">
    <property type="entry name" value="HsaA"/>
    <property type="match status" value="1"/>
</dbReference>
<evidence type="ECO:0000313" key="9">
    <source>
        <dbReference type="EMBL" id="KAL0946356.1"/>
    </source>
</evidence>
<evidence type="ECO:0000256" key="1">
    <source>
        <dbReference type="ARBA" id="ARBA00001974"/>
    </source>
</evidence>